<accession>A0A845Q9I3</accession>
<feature type="binding site" evidence="8">
    <location>
        <begin position="16"/>
        <end position="18"/>
    </location>
    <ligand>
        <name>GTP</name>
        <dbReference type="ChEBI" id="CHEBI:37565"/>
    </ligand>
</feature>
<keyword evidence="1 8" id="KW-0963">Cytoplasm</keyword>
<feature type="binding site" evidence="8">
    <location>
        <position position="104"/>
    </location>
    <ligand>
        <name>GTP</name>
        <dbReference type="ChEBI" id="CHEBI:37565"/>
    </ligand>
</feature>
<keyword evidence="7 8" id="KW-0501">Molybdenum cofactor biosynthesis</keyword>
<feature type="domain" description="MobA-like NTP transferase" evidence="9">
    <location>
        <begin position="13"/>
        <end position="161"/>
    </location>
</feature>
<dbReference type="SUPFAM" id="SSF53448">
    <property type="entry name" value="Nucleotide-diphospho-sugar transferases"/>
    <property type="match status" value="1"/>
</dbReference>
<dbReference type="GO" id="GO:0006777">
    <property type="term" value="P:Mo-molybdopterin cofactor biosynthetic process"/>
    <property type="evidence" value="ECO:0007669"/>
    <property type="project" value="UniProtKB-KW"/>
</dbReference>
<dbReference type="InterPro" id="IPR013482">
    <property type="entry name" value="Molybde_CF_guanTrfase"/>
</dbReference>
<dbReference type="InterPro" id="IPR025877">
    <property type="entry name" value="MobA-like_NTP_Trfase"/>
</dbReference>
<keyword evidence="6 8" id="KW-0342">GTP-binding</keyword>
<evidence type="ECO:0000256" key="5">
    <source>
        <dbReference type="ARBA" id="ARBA00022842"/>
    </source>
</evidence>
<comment type="caution">
    <text evidence="10">The sequence shown here is derived from an EMBL/GenBank/DDBJ whole genome shotgun (WGS) entry which is preliminary data.</text>
</comment>
<sequence>MTLPVSPSPSVAGVIFAGGASRRFGCDKAAELLNGRMMIAQVASRLAWQVRMLALAGARTDYGLALPCLDDAPHKDKGPLAGLASAMRWARAEGYTHVLTAPCDVPKLPMNLLTLLGPPDDAPHVLAVDDRLEAACALWPVGLATQVEAQLTGDGKLSLTRALLDGKAVVRHVTARDLDGSFANINTPDDLDQLKMPNG</sequence>
<keyword evidence="4 8" id="KW-0547">Nucleotide-binding</keyword>
<evidence type="ECO:0000256" key="7">
    <source>
        <dbReference type="ARBA" id="ARBA00023150"/>
    </source>
</evidence>
<name>A0A845Q9I3_9HYPH</name>
<dbReference type="RefSeq" id="WP_160587307.1">
    <property type="nucleotide sequence ID" value="NZ_BMHN01000001.1"/>
</dbReference>
<comment type="subunit">
    <text evidence="8">Monomer.</text>
</comment>
<feature type="binding site" evidence="8">
    <location>
        <position position="71"/>
    </location>
    <ligand>
        <name>GTP</name>
        <dbReference type="ChEBI" id="CHEBI:37565"/>
    </ligand>
</feature>
<keyword evidence="11" id="KW-1185">Reference proteome</keyword>
<dbReference type="GO" id="GO:0046872">
    <property type="term" value="F:metal ion binding"/>
    <property type="evidence" value="ECO:0007669"/>
    <property type="project" value="UniProtKB-KW"/>
</dbReference>
<dbReference type="GO" id="GO:0005737">
    <property type="term" value="C:cytoplasm"/>
    <property type="evidence" value="ECO:0007669"/>
    <property type="project" value="UniProtKB-SubCell"/>
</dbReference>
<dbReference type="GO" id="GO:0005525">
    <property type="term" value="F:GTP binding"/>
    <property type="evidence" value="ECO:0007669"/>
    <property type="project" value="UniProtKB-UniRule"/>
</dbReference>
<protein>
    <recommendedName>
        <fullName evidence="8">Molybdenum cofactor guanylyltransferase</fullName>
        <shortName evidence="8">MoCo guanylyltransferase</shortName>
        <ecNumber evidence="8">2.7.7.77</ecNumber>
    </recommendedName>
    <alternativeName>
        <fullName evidence="8">GTP:molybdopterin guanylyltransferase</fullName>
    </alternativeName>
    <alternativeName>
        <fullName evidence="8">Mo-MPT guanylyltransferase</fullName>
    </alternativeName>
    <alternativeName>
        <fullName evidence="8">Molybdopterin guanylyltransferase</fullName>
    </alternativeName>
    <alternativeName>
        <fullName evidence="8">Molybdopterin-guanine dinucleotide synthase</fullName>
        <shortName evidence="8">MGD synthase</shortName>
    </alternativeName>
</protein>
<dbReference type="PANTHER" id="PTHR19136:SF81">
    <property type="entry name" value="MOLYBDENUM COFACTOR GUANYLYLTRANSFERASE"/>
    <property type="match status" value="1"/>
</dbReference>
<dbReference type="GeneID" id="300655239"/>
<feature type="binding site" evidence="8">
    <location>
        <position position="28"/>
    </location>
    <ligand>
        <name>GTP</name>
        <dbReference type="ChEBI" id="CHEBI:37565"/>
    </ligand>
</feature>
<organism evidence="10 11">
    <name type="scientific">Pyruvatibacter mobilis</name>
    <dbReference type="NCBI Taxonomy" id="1712261"/>
    <lineage>
        <taxon>Bacteria</taxon>
        <taxon>Pseudomonadati</taxon>
        <taxon>Pseudomonadota</taxon>
        <taxon>Alphaproteobacteria</taxon>
        <taxon>Hyphomicrobiales</taxon>
        <taxon>Parvibaculaceae</taxon>
        <taxon>Pyruvatibacter</taxon>
    </lineage>
</organism>
<dbReference type="GO" id="GO:0061603">
    <property type="term" value="F:molybdenum cofactor guanylyltransferase activity"/>
    <property type="evidence" value="ECO:0007669"/>
    <property type="project" value="UniProtKB-EC"/>
</dbReference>
<comment type="catalytic activity">
    <reaction evidence="8">
        <text>Mo-molybdopterin + GTP + H(+) = Mo-molybdopterin guanine dinucleotide + diphosphate</text>
        <dbReference type="Rhea" id="RHEA:34243"/>
        <dbReference type="ChEBI" id="CHEBI:15378"/>
        <dbReference type="ChEBI" id="CHEBI:33019"/>
        <dbReference type="ChEBI" id="CHEBI:37565"/>
        <dbReference type="ChEBI" id="CHEBI:71302"/>
        <dbReference type="ChEBI" id="CHEBI:71310"/>
        <dbReference type="EC" id="2.7.7.77"/>
    </reaction>
</comment>
<keyword evidence="5 8" id="KW-0460">Magnesium</keyword>
<dbReference type="Gene3D" id="3.90.550.10">
    <property type="entry name" value="Spore Coat Polysaccharide Biosynthesis Protein SpsA, Chain A"/>
    <property type="match status" value="1"/>
</dbReference>
<evidence type="ECO:0000259" key="9">
    <source>
        <dbReference type="Pfam" id="PF12804"/>
    </source>
</evidence>
<feature type="binding site" evidence="8">
    <location>
        <position position="104"/>
    </location>
    <ligand>
        <name>Mg(2+)</name>
        <dbReference type="ChEBI" id="CHEBI:18420"/>
    </ligand>
</feature>
<keyword evidence="2 8" id="KW-0808">Transferase</keyword>
<evidence type="ECO:0000256" key="2">
    <source>
        <dbReference type="ARBA" id="ARBA00022679"/>
    </source>
</evidence>
<comment type="cofactor">
    <cofactor evidence="8">
        <name>Mg(2+)</name>
        <dbReference type="ChEBI" id="CHEBI:18420"/>
    </cofactor>
</comment>
<evidence type="ECO:0000313" key="11">
    <source>
        <dbReference type="Proteomes" id="UP000470384"/>
    </source>
</evidence>
<keyword evidence="3 8" id="KW-0479">Metal-binding</keyword>
<dbReference type="EC" id="2.7.7.77" evidence="8"/>
<dbReference type="EMBL" id="WXYQ01000005">
    <property type="protein sequence ID" value="NBG95295.1"/>
    <property type="molecule type" value="Genomic_DNA"/>
</dbReference>
<dbReference type="OrthoDB" id="9788394at2"/>
<reference evidence="10 11" key="1">
    <citation type="journal article" date="2016" name="Int. J. Syst. Evol. Microbiol.">
        <title>Pyruvatibacter mobilis gen. nov., sp. nov., a marine bacterium from the culture broth of Picochlorum sp. 122.</title>
        <authorList>
            <person name="Wang G."/>
            <person name="Tang M."/>
            <person name="Wu H."/>
            <person name="Dai S."/>
            <person name="Li T."/>
            <person name="Chen C."/>
            <person name="He H."/>
            <person name="Fan J."/>
            <person name="Xiang W."/>
            <person name="Li X."/>
        </authorList>
    </citation>
    <scope>NUCLEOTIDE SEQUENCE [LARGE SCALE GENOMIC DNA]</scope>
    <source>
        <strain evidence="10 11">GYP-11</strain>
    </source>
</reference>
<dbReference type="PANTHER" id="PTHR19136">
    <property type="entry name" value="MOLYBDENUM COFACTOR GUANYLYLTRANSFERASE"/>
    <property type="match status" value="1"/>
</dbReference>
<gene>
    <name evidence="8" type="primary">mobA</name>
    <name evidence="10" type="ORF">GTQ45_06080</name>
</gene>
<comment type="similarity">
    <text evidence="8">Belongs to the MobA family.</text>
</comment>
<evidence type="ECO:0000256" key="6">
    <source>
        <dbReference type="ARBA" id="ARBA00023134"/>
    </source>
</evidence>
<dbReference type="Proteomes" id="UP000470384">
    <property type="component" value="Unassembled WGS sequence"/>
</dbReference>
<evidence type="ECO:0000256" key="1">
    <source>
        <dbReference type="ARBA" id="ARBA00022490"/>
    </source>
</evidence>
<comment type="caution">
    <text evidence="8">Lacks conserved residue(s) required for the propagation of feature annotation.</text>
</comment>
<dbReference type="CDD" id="cd02503">
    <property type="entry name" value="MobA"/>
    <property type="match status" value="1"/>
</dbReference>
<evidence type="ECO:0000256" key="3">
    <source>
        <dbReference type="ARBA" id="ARBA00022723"/>
    </source>
</evidence>
<dbReference type="HAMAP" id="MF_00316">
    <property type="entry name" value="MobA"/>
    <property type="match status" value="1"/>
</dbReference>
<dbReference type="InterPro" id="IPR029044">
    <property type="entry name" value="Nucleotide-diphossugar_trans"/>
</dbReference>
<evidence type="ECO:0000256" key="4">
    <source>
        <dbReference type="ARBA" id="ARBA00022741"/>
    </source>
</evidence>
<evidence type="ECO:0000313" key="10">
    <source>
        <dbReference type="EMBL" id="NBG95295.1"/>
    </source>
</evidence>
<comment type="domain">
    <text evidence="8">The N-terminal domain determines nucleotide recognition and specific binding, while the C-terminal domain determines the specific binding to the target protein.</text>
</comment>
<comment type="subcellular location">
    <subcellularLocation>
        <location evidence="8">Cytoplasm</location>
    </subcellularLocation>
</comment>
<comment type="function">
    <text evidence="8">Transfers a GMP moiety from GTP to Mo-molybdopterin (Mo-MPT) cofactor (Moco or molybdenum cofactor) to form Mo-molybdopterin guanine dinucleotide (Mo-MGD) cofactor.</text>
</comment>
<dbReference type="Pfam" id="PF12804">
    <property type="entry name" value="NTP_transf_3"/>
    <property type="match status" value="1"/>
</dbReference>
<dbReference type="AlphaFoldDB" id="A0A845Q9I3"/>
<evidence type="ECO:0000256" key="8">
    <source>
        <dbReference type="HAMAP-Rule" id="MF_00316"/>
    </source>
</evidence>
<proteinExistence type="inferred from homology"/>